<protein>
    <submittedName>
        <fullName evidence="1">Putative secreted protein</fullName>
    </submittedName>
</protein>
<organism evidence="1">
    <name type="scientific">Ixodes ricinus</name>
    <name type="common">Common tick</name>
    <name type="synonym">Acarus ricinus</name>
    <dbReference type="NCBI Taxonomy" id="34613"/>
    <lineage>
        <taxon>Eukaryota</taxon>
        <taxon>Metazoa</taxon>
        <taxon>Ecdysozoa</taxon>
        <taxon>Arthropoda</taxon>
        <taxon>Chelicerata</taxon>
        <taxon>Arachnida</taxon>
        <taxon>Acari</taxon>
        <taxon>Parasitiformes</taxon>
        <taxon>Ixodida</taxon>
        <taxon>Ixodoidea</taxon>
        <taxon>Ixodidae</taxon>
        <taxon>Ixodinae</taxon>
        <taxon>Ixodes</taxon>
    </lineage>
</organism>
<accession>A0A6B0URF6</accession>
<name>A0A6B0URF6_IXORI</name>
<sequence length="127" mass="12865">MSRPAGLSWRPAWPPAPCAAPAAAAPRAWPQARLCPQPPVSAWGSSLCRACAGLSETAARILGPAASQPPPGRCIAGWLPGPGLAASHWWLRRARPSLARAPAGGACPCATGAPASESWRHTGAPGP</sequence>
<reference evidence="1" key="1">
    <citation type="submission" date="2019-12" db="EMBL/GenBank/DDBJ databases">
        <title>An insight into the sialome of adult female Ixodes ricinus ticks feeding for 6 days.</title>
        <authorList>
            <person name="Perner J."/>
            <person name="Ribeiro J.M.C."/>
        </authorList>
    </citation>
    <scope>NUCLEOTIDE SEQUENCE</scope>
    <source>
        <strain evidence="1">Semi-engorged</strain>
        <tissue evidence="1">Salivary glands</tissue>
    </source>
</reference>
<dbReference type="EMBL" id="GIFC01009865">
    <property type="protein sequence ID" value="MXU91948.1"/>
    <property type="molecule type" value="Transcribed_RNA"/>
</dbReference>
<evidence type="ECO:0000313" key="1">
    <source>
        <dbReference type="EMBL" id="MXU91948.1"/>
    </source>
</evidence>
<dbReference type="AlphaFoldDB" id="A0A6B0URF6"/>
<proteinExistence type="predicted"/>